<dbReference type="Proteomes" id="UP000036458">
    <property type="component" value="Chromosome"/>
</dbReference>
<keyword evidence="1" id="KW-1133">Transmembrane helix</keyword>
<protein>
    <submittedName>
        <fullName evidence="2">Uncharacterized protein</fullName>
    </submittedName>
</protein>
<dbReference type="EMBL" id="CP010777">
    <property type="protein sequence ID" value="AKQ46638.1"/>
    <property type="molecule type" value="Genomic_DNA"/>
</dbReference>
<dbReference type="KEGG" id="ruf:TH63_15020"/>
<gene>
    <name evidence="2" type="ORF">TH63_15020</name>
</gene>
<evidence type="ECO:0000313" key="3">
    <source>
        <dbReference type="Proteomes" id="UP000036458"/>
    </source>
</evidence>
<proteinExistence type="predicted"/>
<name>A0A0H4VMT9_9BACT</name>
<keyword evidence="1" id="KW-0812">Transmembrane</keyword>
<feature type="transmembrane region" description="Helical" evidence="1">
    <location>
        <begin position="43"/>
        <end position="61"/>
    </location>
</feature>
<organism evidence="2 3">
    <name type="scientific">Rufibacter radiotolerans</name>
    <dbReference type="NCBI Taxonomy" id="1379910"/>
    <lineage>
        <taxon>Bacteria</taxon>
        <taxon>Pseudomonadati</taxon>
        <taxon>Bacteroidota</taxon>
        <taxon>Cytophagia</taxon>
        <taxon>Cytophagales</taxon>
        <taxon>Hymenobacteraceae</taxon>
        <taxon>Rufibacter</taxon>
    </lineage>
</organism>
<keyword evidence="1" id="KW-0472">Membrane</keyword>
<accession>A0A0H4VMT9</accession>
<keyword evidence="3" id="KW-1185">Reference proteome</keyword>
<evidence type="ECO:0000313" key="2">
    <source>
        <dbReference type="EMBL" id="AKQ46638.1"/>
    </source>
</evidence>
<evidence type="ECO:0000256" key="1">
    <source>
        <dbReference type="SAM" id="Phobius"/>
    </source>
</evidence>
<dbReference type="PATRIC" id="fig|1379910.4.peg.3275"/>
<sequence>MKESILKYIGFIIYYTKIRKLFKILAEEVKLLRFRRIIYFPEWHLPFLIRFAYFIATQLFFHLHPTP</sequence>
<dbReference type="AlphaFoldDB" id="A0A0H4VMT9"/>
<reference evidence="2 3" key="1">
    <citation type="submission" date="2015-01" db="EMBL/GenBank/DDBJ databases">
        <title>Rufibacter sp./DG31D/ whole genome sequencing.</title>
        <authorList>
            <person name="Kim M.K."/>
            <person name="Srinivasan S."/>
            <person name="Lee J.-J."/>
        </authorList>
    </citation>
    <scope>NUCLEOTIDE SEQUENCE [LARGE SCALE GENOMIC DNA]</scope>
    <source>
        <strain evidence="2 3">DG31D</strain>
    </source>
</reference>